<name>A0A0G0UUP6_9BACT</name>
<feature type="transmembrane region" description="Helical" evidence="1">
    <location>
        <begin position="448"/>
        <end position="466"/>
    </location>
</feature>
<keyword evidence="1" id="KW-1133">Transmembrane helix</keyword>
<evidence type="ECO:0000256" key="1">
    <source>
        <dbReference type="SAM" id="Phobius"/>
    </source>
</evidence>
<evidence type="ECO:0000313" key="2">
    <source>
        <dbReference type="EMBL" id="KKR91241.1"/>
    </source>
</evidence>
<comment type="caution">
    <text evidence="2">The sequence shown here is derived from an EMBL/GenBank/DDBJ whole genome shotgun (WGS) entry which is preliminary data.</text>
</comment>
<accession>A0A0G0UUP6</accession>
<organism evidence="2 3">
    <name type="scientific">Candidatus Falkowbacteria bacterium GW2011_GWA2_41_14</name>
    <dbReference type="NCBI Taxonomy" id="1618635"/>
    <lineage>
        <taxon>Bacteria</taxon>
        <taxon>Candidatus Falkowiibacteriota</taxon>
    </lineage>
</organism>
<dbReference type="Proteomes" id="UP000034190">
    <property type="component" value="Unassembled WGS sequence"/>
</dbReference>
<sequence>MGGIFYTPQKRRIGILVKILYNNIMKLIKQEKLNKKIVDKFDYDFILDDDGLYLIEIIASAKSWWQNLKSFKSLLNDDDLALSLDRMEISTSSSNETNARSVWHGNELKGFLKTVVTAIKLKKGKHTLSFTPDQKPYLKSIMISQPEETDKITYIPVDNNPAQKGNGRPWLSFILINLSVKDLFVSAKANKPDRDDDDIKLIIDGETQKNSDKKSHQDWYWCGKTLKGEKKEFKKIVDYNGGMHTIDLWADESPFLEKIELTLSNSSQYNENIIRPYTYKGVSGREDYNKFDETIALATEHWNSEFKNDTDPPEKTLDPNLVKAIIFQESRMGYDKEESINIMQVGVQGDASLKTLRGKLKEYWIHEGKKILLKYPDAQIDKEENSIKWGIRWLYHKAMGITADNRRYWLTWREAVKKYGPPNEKYSNNVWDIYTKGVDKRGKSPVRLWFIFIPLMLVILSGAFWLHNNQGRVFISYREAKHGSWLCDNGESWVDVAVIDDFKLKKARINKVQEIKEVCSGLKKGSLKYSYADLDNDGGYEIVLDGKWDYGNQVEYYLKIKKDELAIIPVNSSFFYGGPESLVKKAVYLNWPDEQGKYTFAAEAVVGYINGPDKIFRDLYRFNDKGEIDLFRRETEELTSDASKFGTIAEMPL</sequence>
<dbReference type="EMBL" id="LCAP01000012">
    <property type="protein sequence ID" value="KKR91241.1"/>
    <property type="molecule type" value="Genomic_DNA"/>
</dbReference>
<dbReference type="AlphaFoldDB" id="A0A0G0UUP6"/>
<protein>
    <submittedName>
        <fullName evidence="2">Uncharacterized protein</fullName>
    </submittedName>
</protein>
<evidence type="ECO:0000313" key="3">
    <source>
        <dbReference type="Proteomes" id="UP000034190"/>
    </source>
</evidence>
<gene>
    <name evidence="2" type="ORF">UU43_C0012G0007</name>
</gene>
<proteinExistence type="predicted"/>
<reference evidence="2 3" key="1">
    <citation type="journal article" date="2015" name="Nature">
        <title>rRNA introns, odd ribosomes, and small enigmatic genomes across a large radiation of phyla.</title>
        <authorList>
            <person name="Brown C.T."/>
            <person name="Hug L.A."/>
            <person name="Thomas B.C."/>
            <person name="Sharon I."/>
            <person name="Castelle C.J."/>
            <person name="Singh A."/>
            <person name="Wilkins M.J."/>
            <person name="Williams K.H."/>
            <person name="Banfield J.F."/>
        </authorList>
    </citation>
    <scope>NUCLEOTIDE SEQUENCE [LARGE SCALE GENOMIC DNA]</scope>
</reference>
<keyword evidence="1" id="KW-0472">Membrane</keyword>
<keyword evidence="1" id="KW-0812">Transmembrane</keyword>